<keyword evidence="8" id="KW-1185">Reference proteome</keyword>
<evidence type="ECO:0000256" key="4">
    <source>
        <dbReference type="ARBA" id="ARBA00023128"/>
    </source>
</evidence>
<keyword evidence="1 6" id="KW-1134">Transmembrane beta strand</keyword>
<dbReference type="Proteomes" id="UP001217754">
    <property type="component" value="Chromosome 6"/>
</dbReference>
<dbReference type="RefSeq" id="XP_060123411.1">
    <property type="nucleotide sequence ID" value="XM_060267428.1"/>
</dbReference>
<evidence type="ECO:0000256" key="3">
    <source>
        <dbReference type="ARBA" id="ARBA00022787"/>
    </source>
</evidence>
<dbReference type="AlphaFoldDB" id="A0AAF0JBY3"/>
<proteinExistence type="inferred from homology"/>
<comment type="subunit">
    <text evidence="6">Component of the ER-mitochondria encounter structure (ERMES) or MDM complex, composed of MMM1, MDM10, MDM12 and MDM34. Associates with the mitochondrial outer membrane sorting assembly machinery SAM(core) complex.</text>
</comment>
<evidence type="ECO:0000313" key="7">
    <source>
        <dbReference type="EMBL" id="WFD40514.1"/>
    </source>
</evidence>
<dbReference type="HAMAP" id="MF_03102">
    <property type="entry name" value="Mdm10"/>
    <property type="match status" value="1"/>
</dbReference>
<dbReference type="GO" id="GO:1990456">
    <property type="term" value="P:mitochondrion-endoplasmic reticulum membrane tethering"/>
    <property type="evidence" value="ECO:0007669"/>
    <property type="project" value="UniProtKB-UniRule"/>
</dbReference>
<sequence length="466" mass="49862">MYDAATVLLREYYRATGWNEQQSYTHLMSACSGLVDFAIPNGVLLSSAATKTPTMVSSARLLTVPLSGAVGYTYVAAHMPFDTACVQRSARRMTYGAQFLTPDTPFAFDGVPLAAPSRDARDMLLYGCFHVPSTYAEGVAAMRIAPHWQLLATALSRAPRYPLLPLAKRLGLVAPGPVPDTTQDEVGPPGTTNLQLALQMQTDKTTAEYSYSIDDALWGLRVLRTLTPPASLGDGTLSAGAEAFFSAAEKSAGLSLGLRYAQRPVYGAGGRVLSFPAVSSATLNPMMGHVRYAYAAQVDEDLALCARYDMNVYSYLSDLTLGAEYCLRSAPAEERHEAQGSLRERFGVWAAPLTDAALSLRESVEAWSEGERAKPDAAHAAVATEAPDTHAVAAAEPAALPLGPRQPPLQGLFKLRMSASGLLALLWEGHWNHCLVSVGLQTQLALRPTLAATSTLGAEFVYVDES</sequence>
<comment type="domain">
    <text evidence="6">Lacks alpha-helical transmembrane segments, suggesting that it resides in the membrane via beta-sheet conformations similar to those predicted for other outer membrane proteins and porin.</text>
</comment>
<keyword evidence="2 6" id="KW-0812">Transmembrane</keyword>
<dbReference type="GO" id="GO:0015914">
    <property type="term" value="P:phospholipid transport"/>
    <property type="evidence" value="ECO:0007669"/>
    <property type="project" value="TreeGrafter"/>
</dbReference>
<reference evidence="7" key="1">
    <citation type="submission" date="2023-03" db="EMBL/GenBank/DDBJ databases">
        <title>Mating type loci evolution in Malassezia.</title>
        <authorList>
            <person name="Coelho M.A."/>
        </authorList>
    </citation>
    <scope>NUCLEOTIDE SEQUENCE</scope>
    <source>
        <strain evidence="7">CBS 9431</strain>
    </source>
</reference>
<dbReference type="Pfam" id="PF12519">
    <property type="entry name" value="MDM10"/>
    <property type="match status" value="1"/>
</dbReference>
<dbReference type="InterPro" id="IPR027539">
    <property type="entry name" value="Mdm10"/>
</dbReference>
<keyword evidence="4 6" id="KW-0496">Mitochondrion</keyword>
<dbReference type="GO" id="GO:0070096">
    <property type="term" value="P:mitochondrial outer membrane translocase complex assembly"/>
    <property type="evidence" value="ECO:0007669"/>
    <property type="project" value="UniProtKB-UniRule"/>
</dbReference>
<evidence type="ECO:0000256" key="6">
    <source>
        <dbReference type="HAMAP-Rule" id="MF_03102"/>
    </source>
</evidence>
<organism evidence="7 8">
    <name type="scientific">Malassezia japonica</name>
    <dbReference type="NCBI Taxonomy" id="223818"/>
    <lineage>
        <taxon>Eukaryota</taxon>
        <taxon>Fungi</taxon>
        <taxon>Dikarya</taxon>
        <taxon>Basidiomycota</taxon>
        <taxon>Ustilaginomycotina</taxon>
        <taxon>Malasseziomycetes</taxon>
        <taxon>Malasseziales</taxon>
        <taxon>Malasseziaceae</taxon>
        <taxon>Malassezia</taxon>
    </lineage>
</organism>
<dbReference type="PANTHER" id="PTHR28035">
    <property type="entry name" value="MITOCHONDRIAL DISTRIBUTION AND MORPHOLOGY PROTEIN 10"/>
    <property type="match status" value="1"/>
</dbReference>
<dbReference type="PANTHER" id="PTHR28035:SF1">
    <property type="entry name" value="MITOCHONDRIAL DISTRIBUTION AND MORPHOLOGY PROTEIN 10"/>
    <property type="match status" value="1"/>
</dbReference>
<dbReference type="GeneID" id="85227151"/>
<gene>
    <name evidence="6 7" type="primary">MDM10</name>
    <name evidence="7" type="ORF">MJAP1_003500</name>
</gene>
<comment type="function">
    <text evidence="6">Component of the ERMES/MDM complex, which serves as a molecular tether to connect the endoplasmic reticulum and mitochondria. Components of this complex are involved in the control of mitochondrial shape and protein biogenesis and may function in phospholipid exchange. MDM10 is involved in the late assembly steps of the general translocase of the mitochondrial outer membrane (TOM complex). Functions in the TOM40-specific route of the assembly of outer membrane beta-barrel proteins, including the association of TOM40 with the receptor TOM22 and small TOM proteins. Can associate with the SAM(core) complex as well as the MDM12-MMM1 complex, both involved in late steps of the major beta-barrel assembly pathway, that is responsible for biogenesis of all outer membrane beta-barrel proteins. May act as a switch that shuttles between both complexes and channels precursor proteins into the TOM40-specific pathway. Plays a role in mitochondrial morphology and in the inheritance of mitochondria.</text>
</comment>
<accession>A0AAF0JBY3</accession>
<evidence type="ECO:0000313" key="8">
    <source>
        <dbReference type="Proteomes" id="UP001217754"/>
    </source>
</evidence>
<dbReference type="GO" id="GO:0032865">
    <property type="term" value="C:ERMES complex"/>
    <property type="evidence" value="ECO:0007669"/>
    <property type="project" value="UniProtKB-UniRule"/>
</dbReference>
<comment type="subcellular location">
    <subcellularLocation>
        <location evidence="6">Mitochondrion outer membrane</location>
        <topology evidence="6">Multi-pass membrane protein</topology>
    </subcellularLocation>
    <text evidence="6">The ERMES/MDM complex localizes to a few discrete foci (around 10 per single cell), that represent mitochondria-endoplasmic reticulum junctions. These foci are often found next to mtDNA nucleoids.</text>
</comment>
<dbReference type="GO" id="GO:0045040">
    <property type="term" value="P:protein insertion into mitochondrial outer membrane"/>
    <property type="evidence" value="ECO:0007669"/>
    <property type="project" value="UniProtKB-UniRule"/>
</dbReference>
<keyword evidence="5 6" id="KW-0472">Membrane</keyword>
<protein>
    <recommendedName>
        <fullName evidence="6">Mitochondrial distribution and morphology protein 10</fullName>
    </recommendedName>
    <alternativeName>
        <fullName evidence="6">Mitochondrial inheritance component MDM10</fullName>
    </alternativeName>
</protein>
<evidence type="ECO:0000256" key="1">
    <source>
        <dbReference type="ARBA" id="ARBA00022452"/>
    </source>
</evidence>
<evidence type="ECO:0000256" key="2">
    <source>
        <dbReference type="ARBA" id="ARBA00022692"/>
    </source>
</evidence>
<evidence type="ECO:0000256" key="5">
    <source>
        <dbReference type="ARBA" id="ARBA00023136"/>
    </source>
</evidence>
<dbReference type="GO" id="GO:0051654">
    <property type="term" value="P:establishment of mitochondrion localization"/>
    <property type="evidence" value="ECO:0007669"/>
    <property type="project" value="TreeGrafter"/>
</dbReference>
<comment type="similarity">
    <text evidence="6">Belongs to the MDM10 family.</text>
</comment>
<dbReference type="GO" id="GO:0001401">
    <property type="term" value="C:SAM complex"/>
    <property type="evidence" value="ECO:0007669"/>
    <property type="project" value="TreeGrafter"/>
</dbReference>
<dbReference type="EMBL" id="CP119963">
    <property type="protein sequence ID" value="WFD40514.1"/>
    <property type="molecule type" value="Genomic_DNA"/>
</dbReference>
<name>A0AAF0JBY3_9BASI</name>
<keyword evidence="3 6" id="KW-1000">Mitochondrion outer membrane</keyword>